<name>A0A8H7BWF3_9FUNG</name>
<dbReference type="GO" id="GO:0034432">
    <property type="term" value="F:bis(5'-adenosyl)-pentaphosphatase activity"/>
    <property type="evidence" value="ECO:0007669"/>
    <property type="project" value="TreeGrafter"/>
</dbReference>
<keyword evidence="8" id="KW-1185">Reference proteome</keyword>
<evidence type="ECO:0000256" key="2">
    <source>
        <dbReference type="ARBA" id="ARBA00022723"/>
    </source>
</evidence>
<dbReference type="GO" id="GO:0046872">
    <property type="term" value="F:metal ion binding"/>
    <property type="evidence" value="ECO:0007669"/>
    <property type="project" value="UniProtKB-KW"/>
</dbReference>
<dbReference type="GO" id="GO:1901907">
    <property type="term" value="P:diadenosine pentaphosphate catabolic process"/>
    <property type="evidence" value="ECO:0007669"/>
    <property type="project" value="TreeGrafter"/>
</dbReference>
<dbReference type="GO" id="GO:1901911">
    <property type="term" value="P:adenosine 5'-(hexahydrogen pentaphosphate) catabolic process"/>
    <property type="evidence" value="ECO:0007669"/>
    <property type="project" value="TreeGrafter"/>
</dbReference>
<keyword evidence="4" id="KW-0460">Magnesium</keyword>
<dbReference type="PANTHER" id="PTHR12629">
    <property type="entry name" value="DIPHOSPHOINOSITOL POLYPHOSPHATE PHOSPHOHYDROLASE"/>
    <property type="match status" value="1"/>
</dbReference>
<gene>
    <name evidence="7" type="ORF">EC973_005046</name>
</gene>
<feature type="compositionally biased region" description="Polar residues" evidence="5">
    <location>
        <begin position="174"/>
        <end position="184"/>
    </location>
</feature>
<evidence type="ECO:0000256" key="5">
    <source>
        <dbReference type="SAM" id="MobiDB-lite"/>
    </source>
</evidence>
<evidence type="ECO:0000313" key="8">
    <source>
        <dbReference type="Proteomes" id="UP000605846"/>
    </source>
</evidence>
<feature type="domain" description="Nudix hydrolase" evidence="6">
    <location>
        <begin position="30"/>
        <end position="157"/>
    </location>
</feature>
<dbReference type="Pfam" id="PF00293">
    <property type="entry name" value="NUDIX"/>
    <property type="match status" value="1"/>
</dbReference>
<sequence length="241" mass="26846">MSVTTSSEHQIEYTKKARHGHGQDVVDDNNIRQVAGCLPIDPVNKRFLLISSRKNVNTWVLPKGGWETDETQEQAALRETWEEAGVKGNITRHIGVFAERTKKGKVKAHHWIYELEIQEVVKKFPEKKKRERRWFTYDEALLAARAPYIHEAIRMSSLAPEAQELLQQQQQQQTAPSSNVTSYKASVASSPAAPASPAAQPKTEKQTQPLPPAAAAAADGTTTEKLNEKASIGAKLKSLFR</sequence>
<organism evidence="7 8">
    <name type="scientific">Apophysomyces ossiformis</name>
    <dbReference type="NCBI Taxonomy" id="679940"/>
    <lineage>
        <taxon>Eukaryota</taxon>
        <taxon>Fungi</taxon>
        <taxon>Fungi incertae sedis</taxon>
        <taxon>Mucoromycota</taxon>
        <taxon>Mucoromycotina</taxon>
        <taxon>Mucoromycetes</taxon>
        <taxon>Mucorales</taxon>
        <taxon>Mucorineae</taxon>
        <taxon>Mucoraceae</taxon>
        <taxon>Apophysomyces</taxon>
    </lineage>
</organism>
<dbReference type="GO" id="GO:0034431">
    <property type="term" value="F:bis(5'-adenosyl)-hexaphosphatase activity"/>
    <property type="evidence" value="ECO:0007669"/>
    <property type="project" value="TreeGrafter"/>
</dbReference>
<dbReference type="InterPro" id="IPR015797">
    <property type="entry name" value="NUDIX_hydrolase-like_dom_sf"/>
</dbReference>
<dbReference type="OrthoDB" id="2011998at2759"/>
<dbReference type="GO" id="GO:0071543">
    <property type="term" value="P:diphosphoinositol polyphosphate metabolic process"/>
    <property type="evidence" value="ECO:0007669"/>
    <property type="project" value="TreeGrafter"/>
</dbReference>
<dbReference type="PROSITE" id="PS51462">
    <property type="entry name" value="NUDIX"/>
    <property type="match status" value="1"/>
</dbReference>
<dbReference type="CDD" id="cd04666">
    <property type="entry name" value="NUDIX_DIPP2_like_Nudt4"/>
    <property type="match status" value="1"/>
</dbReference>
<evidence type="ECO:0000256" key="4">
    <source>
        <dbReference type="ARBA" id="ARBA00022842"/>
    </source>
</evidence>
<comment type="caution">
    <text evidence="7">The sequence shown here is derived from an EMBL/GenBank/DDBJ whole genome shotgun (WGS) entry which is preliminary data.</text>
</comment>
<feature type="region of interest" description="Disordered" evidence="5">
    <location>
        <begin position="1"/>
        <end position="24"/>
    </location>
</feature>
<keyword evidence="2" id="KW-0479">Metal-binding</keyword>
<dbReference type="Gene3D" id="3.90.79.10">
    <property type="entry name" value="Nucleoside Triphosphate Pyrophosphohydrolase"/>
    <property type="match status" value="1"/>
</dbReference>
<dbReference type="SUPFAM" id="SSF55811">
    <property type="entry name" value="Nudix"/>
    <property type="match status" value="1"/>
</dbReference>
<accession>A0A8H7BWF3</accession>
<evidence type="ECO:0000259" key="6">
    <source>
        <dbReference type="PROSITE" id="PS51462"/>
    </source>
</evidence>
<dbReference type="InterPro" id="IPR020084">
    <property type="entry name" value="NUDIX_hydrolase_CS"/>
</dbReference>
<dbReference type="Proteomes" id="UP000605846">
    <property type="component" value="Unassembled WGS sequence"/>
</dbReference>
<dbReference type="GO" id="GO:0008486">
    <property type="term" value="F:diphosphoinositol-polyphosphate diphosphatase activity"/>
    <property type="evidence" value="ECO:0007669"/>
    <property type="project" value="TreeGrafter"/>
</dbReference>
<dbReference type="EMBL" id="JABAYA010000029">
    <property type="protein sequence ID" value="KAF7729015.1"/>
    <property type="molecule type" value="Genomic_DNA"/>
</dbReference>
<dbReference type="GO" id="GO:0000298">
    <property type="term" value="F:endopolyphosphatase activity"/>
    <property type="evidence" value="ECO:0007669"/>
    <property type="project" value="TreeGrafter"/>
</dbReference>
<feature type="region of interest" description="Disordered" evidence="5">
    <location>
        <begin position="164"/>
        <end position="241"/>
    </location>
</feature>
<evidence type="ECO:0000256" key="1">
    <source>
        <dbReference type="ARBA" id="ARBA00001946"/>
    </source>
</evidence>
<evidence type="ECO:0000256" key="3">
    <source>
        <dbReference type="ARBA" id="ARBA00022801"/>
    </source>
</evidence>
<dbReference type="GO" id="GO:0005737">
    <property type="term" value="C:cytoplasm"/>
    <property type="evidence" value="ECO:0007669"/>
    <property type="project" value="TreeGrafter"/>
</dbReference>
<dbReference type="PROSITE" id="PS00893">
    <property type="entry name" value="NUDIX_BOX"/>
    <property type="match status" value="1"/>
</dbReference>
<dbReference type="InterPro" id="IPR047198">
    <property type="entry name" value="DDP-like_NUDIX"/>
</dbReference>
<keyword evidence="3" id="KW-0378">Hydrolase</keyword>
<protein>
    <recommendedName>
        <fullName evidence="6">Nudix hydrolase domain-containing protein</fullName>
    </recommendedName>
</protein>
<dbReference type="InterPro" id="IPR000086">
    <property type="entry name" value="NUDIX_hydrolase_dom"/>
</dbReference>
<dbReference type="PANTHER" id="PTHR12629:SF0">
    <property type="entry name" value="DIPHOSPHOINOSITOL-POLYPHOSPHATE DIPHOSPHATASE"/>
    <property type="match status" value="1"/>
</dbReference>
<comment type="cofactor">
    <cofactor evidence="1">
        <name>Mg(2+)</name>
        <dbReference type="ChEBI" id="CHEBI:18420"/>
    </cofactor>
</comment>
<proteinExistence type="predicted"/>
<evidence type="ECO:0000313" key="7">
    <source>
        <dbReference type="EMBL" id="KAF7729015.1"/>
    </source>
</evidence>
<reference evidence="7" key="1">
    <citation type="submission" date="2020-01" db="EMBL/GenBank/DDBJ databases">
        <title>Genome Sequencing of Three Apophysomyces-Like Fungal Strains Confirms a Novel Fungal Genus in the Mucoromycota with divergent Burkholderia-like Endosymbiotic Bacteria.</title>
        <authorList>
            <person name="Stajich J.E."/>
            <person name="Macias A.M."/>
            <person name="Carter-House D."/>
            <person name="Lovett B."/>
            <person name="Kasson L.R."/>
            <person name="Berry K."/>
            <person name="Grigoriev I."/>
            <person name="Chang Y."/>
            <person name="Spatafora J."/>
            <person name="Kasson M.T."/>
        </authorList>
    </citation>
    <scope>NUCLEOTIDE SEQUENCE</scope>
    <source>
        <strain evidence="7">NRRL A-21654</strain>
    </source>
</reference>
<dbReference type="GO" id="GO:0005634">
    <property type="term" value="C:nucleus"/>
    <property type="evidence" value="ECO:0007669"/>
    <property type="project" value="TreeGrafter"/>
</dbReference>
<feature type="compositionally biased region" description="Low complexity" evidence="5">
    <location>
        <begin position="185"/>
        <end position="201"/>
    </location>
</feature>
<dbReference type="AlphaFoldDB" id="A0A8H7BWF3"/>
<dbReference type="GO" id="GO:1901909">
    <property type="term" value="P:diadenosine hexaphosphate catabolic process"/>
    <property type="evidence" value="ECO:0007669"/>
    <property type="project" value="TreeGrafter"/>
</dbReference>